<evidence type="ECO:0000256" key="1">
    <source>
        <dbReference type="SAM" id="MobiDB-lite"/>
    </source>
</evidence>
<dbReference type="AlphaFoldDB" id="A0AAW1X7T3"/>
<dbReference type="EMBL" id="JBEDUW010000004">
    <property type="protein sequence ID" value="KAK9932159.1"/>
    <property type="molecule type" value="Genomic_DNA"/>
</dbReference>
<keyword evidence="3" id="KW-1185">Reference proteome</keyword>
<feature type="region of interest" description="Disordered" evidence="1">
    <location>
        <begin position="43"/>
        <end position="63"/>
    </location>
</feature>
<name>A0AAW1X7T3_RUBAR</name>
<sequence>MFNYSPSPPSQEKSPSSISNHPSDLSSFICPCSKLEHNNHQCLTSSPLPEAQQPPIPPWQSSTTMLCIFN</sequence>
<protein>
    <submittedName>
        <fullName evidence="2">Uncharacterized protein</fullName>
    </submittedName>
</protein>
<dbReference type="Proteomes" id="UP001457282">
    <property type="component" value="Unassembled WGS sequence"/>
</dbReference>
<organism evidence="2 3">
    <name type="scientific">Rubus argutus</name>
    <name type="common">Southern blackberry</name>
    <dbReference type="NCBI Taxonomy" id="59490"/>
    <lineage>
        <taxon>Eukaryota</taxon>
        <taxon>Viridiplantae</taxon>
        <taxon>Streptophyta</taxon>
        <taxon>Embryophyta</taxon>
        <taxon>Tracheophyta</taxon>
        <taxon>Spermatophyta</taxon>
        <taxon>Magnoliopsida</taxon>
        <taxon>eudicotyledons</taxon>
        <taxon>Gunneridae</taxon>
        <taxon>Pentapetalae</taxon>
        <taxon>rosids</taxon>
        <taxon>fabids</taxon>
        <taxon>Rosales</taxon>
        <taxon>Rosaceae</taxon>
        <taxon>Rosoideae</taxon>
        <taxon>Rosoideae incertae sedis</taxon>
        <taxon>Rubus</taxon>
    </lineage>
</organism>
<accession>A0AAW1X7T3</accession>
<evidence type="ECO:0000313" key="2">
    <source>
        <dbReference type="EMBL" id="KAK9932159.1"/>
    </source>
</evidence>
<reference evidence="2 3" key="1">
    <citation type="journal article" date="2023" name="G3 (Bethesda)">
        <title>A chromosome-length genome assembly and annotation of blackberry (Rubus argutus, cv. 'Hillquist').</title>
        <authorList>
            <person name="Bruna T."/>
            <person name="Aryal R."/>
            <person name="Dudchenko O."/>
            <person name="Sargent D.J."/>
            <person name="Mead D."/>
            <person name="Buti M."/>
            <person name="Cavallini A."/>
            <person name="Hytonen T."/>
            <person name="Andres J."/>
            <person name="Pham M."/>
            <person name="Weisz D."/>
            <person name="Mascagni F."/>
            <person name="Usai G."/>
            <person name="Natali L."/>
            <person name="Bassil N."/>
            <person name="Fernandez G.E."/>
            <person name="Lomsadze A."/>
            <person name="Armour M."/>
            <person name="Olukolu B."/>
            <person name="Poorten T."/>
            <person name="Britton C."/>
            <person name="Davik J."/>
            <person name="Ashrafi H."/>
            <person name="Aiden E.L."/>
            <person name="Borodovsky M."/>
            <person name="Worthington M."/>
        </authorList>
    </citation>
    <scope>NUCLEOTIDE SEQUENCE [LARGE SCALE GENOMIC DNA]</scope>
    <source>
        <strain evidence="2">PI 553951</strain>
    </source>
</reference>
<feature type="region of interest" description="Disordered" evidence="1">
    <location>
        <begin position="1"/>
        <end position="23"/>
    </location>
</feature>
<gene>
    <name evidence="2" type="ORF">M0R45_019407</name>
</gene>
<feature type="compositionally biased region" description="Low complexity" evidence="1">
    <location>
        <begin position="10"/>
        <end position="19"/>
    </location>
</feature>
<evidence type="ECO:0000313" key="3">
    <source>
        <dbReference type="Proteomes" id="UP001457282"/>
    </source>
</evidence>
<proteinExistence type="predicted"/>
<comment type="caution">
    <text evidence="2">The sequence shown here is derived from an EMBL/GenBank/DDBJ whole genome shotgun (WGS) entry which is preliminary data.</text>
</comment>